<dbReference type="Gene3D" id="3.40.50.300">
    <property type="entry name" value="P-loop containing nucleotide triphosphate hydrolases"/>
    <property type="match status" value="1"/>
</dbReference>
<dbReference type="Proteomes" id="UP000246352">
    <property type="component" value="Unassembled WGS sequence"/>
</dbReference>
<dbReference type="Pfam" id="PF12532">
    <property type="entry name" value="DUF3732"/>
    <property type="match status" value="1"/>
</dbReference>
<keyword evidence="3" id="KW-1185">Reference proteome</keyword>
<gene>
    <name evidence="2" type="ORF">DFR52_10875</name>
</gene>
<reference evidence="2 3" key="1">
    <citation type="submission" date="2018-05" db="EMBL/GenBank/DDBJ databases">
        <title>Genomic Encyclopedia of Type Strains, Phase IV (KMG-IV): sequencing the most valuable type-strain genomes for metagenomic binning, comparative biology and taxonomic classification.</title>
        <authorList>
            <person name="Goeker M."/>
        </authorList>
    </citation>
    <scope>NUCLEOTIDE SEQUENCE [LARGE SCALE GENOMIC DNA]</scope>
    <source>
        <strain evidence="2 3">DSM 16791</strain>
    </source>
</reference>
<dbReference type="InterPro" id="IPR022205">
    <property type="entry name" value="DUF3732"/>
</dbReference>
<organism evidence="2 3">
    <name type="scientific">Hoeflea marina</name>
    <dbReference type="NCBI Taxonomy" id="274592"/>
    <lineage>
        <taxon>Bacteria</taxon>
        <taxon>Pseudomonadati</taxon>
        <taxon>Pseudomonadota</taxon>
        <taxon>Alphaproteobacteria</taxon>
        <taxon>Hyphomicrobiales</taxon>
        <taxon>Rhizobiaceae</taxon>
        <taxon>Hoeflea</taxon>
    </lineage>
</organism>
<sequence>MYFQISKLIIWPKSGATPRELNFQVGKINVITGASKTGKSAIIPIVDYCLGSDGCSIPVGVIRKSSAWFGVVVNTVQGQILIARREPGEQKSTDDFFVLEGSYVEIPHAVPGKNRDRSHLKRDLDRLAGLSNLGFEPGSENSFKTRPSFRDLMAFTFQPQNVVANPDVLFFKADTTEHREKLKTMFPYVLGAVTVDVLLARYEIDRLTKELRRKEARLLAESSSTDAWRAEVSAWFRQAQEFGLLSPDQEVPSDWNSTVEILRSVSEQRESAARPDLRGMSQALEHLEVLRREETDSSKRLFKHRSNLNEMRRLIESSEHYGDALRIQRDRLSLSTWLRTLGNPSGEDELAKLEASQRWQIETLCKALEKVEIQASSQPLLSDRMDKELIRERAAAEAEFSRLNETRQEIRELEKRSEEVHAELKRSEDISRFLGRLTQALTVYDRADQTGPLREEVNSLKERIEELRGGVSDSEIARRLRNALSEVDAEAMRLVKYLDAENPDNPIRLMIRELTVQVVDDGKEAYLWEIGSGANWLAYHVATLLALHVFFLKTPHHPVPSFLVFDQPSQVYFPRALVERDDLATDFEWRDEDIRAVRKIFHALSSVMAKATQRIQIIVLDHAGEDVWGDFEHVYKVAEWRDGEKLIPESWLG</sequence>
<proteinExistence type="predicted"/>
<protein>
    <submittedName>
        <fullName evidence="2">Uncharacterized protein DUF3732</fullName>
    </submittedName>
</protein>
<name>A0A317PE55_9HYPH</name>
<evidence type="ECO:0000313" key="3">
    <source>
        <dbReference type="Proteomes" id="UP000246352"/>
    </source>
</evidence>
<keyword evidence="1" id="KW-0175">Coiled coil</keyword>
<evidence type="ECO:0000256" key="1">
    <source>
        <dbReference type="SAM" id="Coils"/>
    </source>
</evidence>
<dbReference type="OrthoDB" id="103556at2"/>
<dbReference type="InterPro" id="IPR027417">
    <property type="entry name" value="P-loop_NTPase"/>
</dbReference>
<dbReference type="RefSeq" id="WP_110034410.1">
    <property type="nucleotide sequence ID" value="NZ_QGTR01000008.1"/>
</dbReference>
<evidence type="ECO:0000313" key="2">
    <source>
        <dbReference type="EMBL" id="PWV95811.1"/>
    </source>
</evidence>
<feature type="coiled-coil region" evidence="1">
    <location>
        <begin position="386"/>
        <end position="430"/>
    </location>
</feature>
<dbReference type="AlphaFoldDB" id="A0A317PE55"/>
<accession>A0A317PE55</accession>
<dbReference type="EMBL" id="QGTR01000008">
    <property type="protein sequence ID" value="PWV95811.1"/>
    <property type="molecule type" value="Genomic_DNA"/>
</dbReference>
<dbReference type="SUPFAM" id="SSF52540">
    <property type="entry name" value="P-loop containing nucleoside triphosphate hydrolases"/>
    <property type="match status" value="1"/>
</dbReference>
<comment type="caution">
    <text evidence="2">The sequence shown here is derived from an EMBL/GenBank/DDBJ whole genome shotgun (WGS) entry which is preliminary data.</text>
</comment>